<reference evidence="3" key="1">
    <citation type="submission" date="2024-06" db="EMBL/GenBank/DDBJ databases">
        <title>Draft Genome Sequences of Epichloe bromicola Strains Isolated from Elymus ciliaris.</title>
        <authorList>
            <consortium name="Epichloe bromicola genome sequencing consortium"/>
            <person name="Miura A."/>
            <person name="Imano S."/>
            <person name="Ashida A."/>
            <person name="Sato I."/>
            <person name="Chiba S."/>
            <person name="Tanaka A."/>
            <person name="Camagna M."/>
            <person name="Takemoto D."/>
        </authorList>
    </citation>
    <scope>NUCLEOTIDE SEQUENCE [LARGE SCALE GENOMIC DNA]</scope>
    <source>
        <strain evidence="3">DP</strain>
    </source>
</reference>
<gene>
    <name evidence="2" type="primary">g4856</name>
    <name evidence="2" type="ORF">EsDP_00004856</name>
</gene>
<organism evidence="2 3">
    <name type="scientific">Epichloe bromicola</name>
    <dbReference type="NCBI Taxonomy" id="79588"/>
    <lineage>
        <taxon>Eukaryota</taxon>
        <taxon>Fungi</taxon>
        <taxon>Dikarya</taxon>
        <taxon>Ascomycota</taxon>
        <taxon>Pezizomycotina</taxon>
        <taxon>Sordariomycetes</taxon>
        <taxon>Hypocreomycetidae</taxon>
        <taxon>Hypocreales</taxon>
        <taxon>Clavicipitaceae</taxon>
        <taxon>Epichloe</taxon>
    </lineage>
</organism>
<sequence length="340" mass="37042">IGPSFFQEDLRRLAVCKQWLHYALPVCYKCVLFSRGKLRGLINSGVLEKPSALQDSLETLEFKLERDKTSVSASDTRDDAQDPNLPTASASDEAVGDDPATRWDEMLDSELRQLALVTQQSHRLRTLRMRAWGSPSLGPLDTSEILLSIPTIRSLLSVENLRVLVLDLSVGFLKVPGEQGDGCHHICPAIGALLHKLETLHLRMRSICPDALKPCGPSGRGSLSLSRVAINLSLISSLPGITSAAHSKRCGSQGGGVVQLKADILEQAEVLANQMASSKTVRILTHSLPLLEIQSLDVLTGRTMVLDDDTAWDGDGKLIVEDSESESELSDHEFATYLDD</sequence>
<comment type="caution">
    <text evidence="2">The sequence shown here is derived from an EMBL/GenBank/DDBJ whole genome shotgun (WGS) entry which is preliminary data.</text>
</comment>
<evidence type="ECO:0000313" key="3">
    <source>
        <dbReference type="Proteomes" id="UP001562357"/>
    </source>
</evidence>
<accession>A0ABQ0CSY8</accession>
<feature type="region of interest" description="Disordered" evidence="1">
    <location>
        <begin position="70"/>
        <end position="99"/>
    </location>
</feature>
<name>A0ABQ0CSY8_9HYPO</name>
<feature type="compositionally biased region" description="Basic and acidic residues" evidence="1">
    <location>
        <begin position="70"/>
        <end position="80"/>
    </location>
</feature>
<protein>
    <submittedName>
        <fullName evidence="2">Uncharacterized protein</fullName>
    </submittedName>
</protein>
<dbReference type="Proteomes" id="UP001562357">
    <property type="component" value="Unassembled WGS sequence"/>
</dbReference>
<feature type="non-terminal residue" evidence="2">
    <location>
        <position position="1"/>
    </location>
</feature>
<evidence type="ECO:0000313" key="2">
    <source>
        <dbReference type="EMBL" id="GAB0136558.1"/>
    </source>
</evidence>
<dbReference type="EMBL" id="BAAFGZ010000203">
    <property type="protein sequence ID" value="GAB0136558.1"/>
    <property type="molecule type" value="Genomic_DNA"/>
</dbReference>
<evidence type="ECO:0000256" key="1">
    <source>
        <dbReference type="SAM" id="MobiDB-lite"/>
    </source>
</evidence>
<keyword evidence="3" id="KW-1185">Reference proteome</keyword>
<proteinExistence type="predicted"/>